<protein>
    <submittedName>
        <fullName evidence="1">Uncharacterized protein</fullName>
    </submittedName>
</protein>
<dbReference type="RefSeq" id="WP_377171032.1">
    <property type="nucleotide sequence ID" value="NZ_CBCSDW010000005.1"/>
</dbReference>
<gene>
    <name evidence="1" type="ORF">GCM10011425_29530</name>
</gene>
<name>A0A917N2A7_9SPHI</name>
<proteinExistence type="predicted"/>
<dbReference type="EMBL" id="BMDO01000008">
    <property type="protein sequence ID" value="GGI51741.1"/>
    <property type="molecule type" value="Genomic_DNA"/>
</dbReference>
<reference evidence="1" key="2">
    <citation type="submission" date="2020-09" db="EMBL/GenBank/DDBJ databases">
        <authorList>
            <person name="Sun Q."/>
            <person name="Sedlacek I."/>
        </authorList>
    </citation>
    <scope>NUCLEOTIDE SEQUENCE</scope>
    <source>
        <strain evidence="1">CCM 8711</strain>
    </source>
</reference>
<dbReference type="Proteomes" id="UP000662074">
    <property type="component" value="Unassembled WGS sequence"/>
</dbReference>
<comment type="caution">
    <text evidence="1">The sequence shown here is derived from an EMBL/GenBank/DDBJ whole genome shotgun (WGS) entry which is preliminary data.</text>
</comment>
<evidence type="ECO:0000313" key="1">
    <source>
        <dbReference type="EMBL" id="GGI51741.1"/>
    </source>
</evidence>
<evidence type="ECO:0000313" key="2">
    <source>
        <dbReference type="Proteomes" id="UP000662074"/>
    </source>
</evidence>
<reference evidence="1" key="1">
    <citation type="journal article" date="2014" name="Int. J. Syst. Evol. Microbiol.">
        <title>Complete genome sequence of Corynebacterium casei LMG S-19264T (=DSM 44701T), isolated from a smear-ripened cheese.</title>
        <authorList>
            <consortium name="US DOE Joint Genome Institute (JGI-PGF)"/>
            <person name="Walter F."/>
            <person name="Albersmeier A."/>
            <person name="Kalinowski J."/>
            <person name="Ruckert C."/>
        </authorList>
    </citation>
    <scope>NUCLEOTIDE SEQUENCE</scope>
    <source>
        <strain evidence="1">CCM 8711</strain>
    </source>
</reference>
<organism evidence="1 2">
    <name type="scientific">Mucilaginibacter galii</name>
    <dbReference type="NCBI Taxonomy" id="2005073"/>
    <lineage>
        <taxon>Bacteria</taxon>
        <taxon>Pseudomonadati</taxon>
        <taxon>Bacteroidota</taxon>
        <taxon>Sphingobacteriia</taxon>
        <taxon>Sphingobacteriales</taxon>
        <taxon>Sphingobacteriaceae</taxon>
        <taxon>Mucilaginibacter</taxon>
    </lineage>
</organism>
<sequence length="65" mass="7808">MLHSVEEKWIRGEIAKDTYERWYSTYSRNIVMLKGFIEKAQKSMDKSTEVLERNLSIERHQSNLC</sequence>
<keyword evidence="2" id="KW-1185">Reference proteome</keyword>
<dbReference type="AlphaFoldDB" id="A0A917N2A7"/>
<accession>A0A917N2A7</accession>